<dbReference type="EMBL" id="VTEI01000002">
    <property type="protein sequence ID" value="TYS18975.1"/>
    <property type="molecule type" value="Genomic_DNA"/>
</dbReference>
<evidence type="ECO:0000256" key="1">
    <source>
        <dbReference type="SAM" id="Phobius"/>
    </source>
</evidence>
<accession>A0A5D4NX87</accession>
<proteinExistence type="predicted"/>
<feature type="transmembrane region" description="Helical" evidence="1">
    <location>
        <begin position="28"/>
        <end position="47"/>
    </location>
</feature>
<sequence>MHSLFSFIGCGCWFRVNSFLFFFRSYFAFYFFFHFFCFISNFFRLSFFCNNISVLISTNI</sequence>
<dbReference type="AlphaFoldDB" id="A0A5D4NX87"/>
<name>A0A5D4NX87_9BACI</name>
<keyword evidence="1" id="KW-0472">Membrane</keyword>
<dbReference type="Proteomes" id="UP000322267">
    <property type="component" value="Unassembled WGS sequence"/>
</dbReference>
<evidence type="ECO:0000313" key="2">
    <source>
        <dbReference type="EMBL" id="TYS18975.1"/>
    </source>
</evidence>
<evidence type="ECO:0000313" key="3">
    <source>
        <dbReference type="Proteomes" id="UP000322267"/>
    </source>
</evidence>
<comment type="caution">
    <text evidence="2">The sequence shown here is derived from an EMBL/GenBank/DDBJ whole genome shotgun (WGS) entry which is preliminary data.</text>
</comment>
<protein>
    <submittedName>
        <fullName evidence="2">Uncharacterized protein</fullName>
    </submittedName>
</protein>
<keyword evidence="1" id="KW-1133">Transmembrane helix</keyword>
<gene>
    <name evidence="2" type="ORF">FZC78_05640</name>
</gene>
<keyword evidence="1" id="KW-0812">Transmembrane</keyword>
<organism evidence="2 3">
    <name type="scientific">Rossellomorea vietnamensis</name>
    <dbReference type="NCBI Taxonomy" id="218284"/>
    <lineage>
        <taxon>Bacteria</taxon>
        <taxon>Bacillati</taxon>
        <taxon>Bacillota</taxon>
        <taxon>Bacilli</taxon>
        <taxon>Bacillales</taxon>
        <taxon>Bacillaceae</taxon>
        <taxon>Rossellomorea</taxon>
    </lineage>
</organism>
<reference evidence="2 3" key="1">
    <citation type="submission" date="2019-08" db="EMBL/GenBank/DDBJ databases">
        <title>Bacillus genomes from the desert of Cuatro Cienegas, Coahuila.</title>
        <authorList>
            <person name="Olmedo-Alvarez G."/>
        </authorList>
    </citation>
    <scope>NUCLEOTIDE SEQUENCE [LARGE SCALE GENOMIC DNA]</scope>
    <source>
        <strain evidence="2 3">CH34_1T</strain>
    </source>
</reference>